<gene>
    <name evidence="5" type="ORF">ACFFH7_41765</name>
</gene>
<dbReference type="Proteomes" id="UP001589810">
    <property type="component" value="Unassembled WGS sequence"/>
</dbReference>
<evidence type="ECO:0000256" key="2">
    <source>
        <dbReference type="ARBA" id="ARBA00022553"/>
    </source>
</evidence>
<protein>
    <submittedName>
        <fullName evidence="5">SMP-30/gluconolactonase/LRE family protein</fullName>
    </submittedName>
</protein>
<evidence type="ECO:0000313" key="6">
    <source>
        <dbReference type="Proteomes" id="UP001589810"/>
    </source>
</evidence>
<dbReference type="RefSeq" id="WP_273944672.1">
    <property type="nucleotide sequence ID" value="NZ_CP097263.1"/>
</dbReference>
<evidence type="ECO:0000256" key="3">
    <source>
        <dbReference type="ARBA" id="ARBA00023180"/>
    </source>
</evidence>
<dbReference type="InterPro" id="IPR011042">
    <property type="entry name" value="6-blade_b-propeller_TolB-like"/>
</dbReference>
<keyword evidence="2" id="KW-0597">Phosphoprotein</keyword>
<dbReference type="Gene3D" id="2.120.10.30">
    <property type="entry name" value="TolB, C-terminal domain"/>
    <property type="match status" value="1"/>
</dbReference>
<dbReference type="Pfam" id="PF03088">
    <property type="entry name" value="Str_synth"/>
    <property type="match status" value="1"/>
</dbReference>
<dbReference type="InterPro" id="IPR018119">
    <property type="entry name" value="Strictosidine_synth_cons-reg"/>
</dbReference>
<evidence type="ECO:0000256" key="1">
    <source>
        <dbReference type="ARBA" id="ARBA00009191"/>
    </source>
</evidence>
<comment type="similarity">
    <text evidence="1">Belongs to the strictosidine synthase family.</text>
</comment>
<dbReference type="PANTHER" id="PTHR10426:SF88">
    <property type="entry name" value="ADIPOCYTE PLASMA MEMBRANE-ASSOCIATED PROTEIN HEMOMUCIN-RELATED"/>
    <property type="match status" value="1"/>
</dbReference>
<reference evidence="5 6" key="1">
    <citation type="submission" date="2024-09" db="EMBL/GenBank/DDBJ databases">
        <authorList>
            <person name="Sun Q."/>
            <person name="Mori K."/>
        </authorList>
    </citation>
    <scope>NUCLEOTIDE SEQUENCE [LARGE SCALE GENOMIC DNA]</scope>
    <source>
        <strain evidence="5 6">TBRC 1432</strain>
    </source>
</reference>
<accession>A0ABV6N673</accession>
<dbReference type="EMBL" id="JBHLUD010000015">
    <property type="protein sequence ID" value="MFC0548093.1"/>
    <property type="molecule type" value="Genomic_DNA"/>
</dbReference>
<keyword evidence="6" id="KW-1185">Reference proteome</keyword>
<name>A0ABV6N673_9PSEU</name>
<evidence type="ECO:0000259" key="4">
    <source>
        <dbReference type="Pfam" id="PF03088"/>
    </source>
</evidence>
<evidence type="ECO:0000313" key="5">
    <source>
        <dbReference type="EMBL" id="MFC0548093.1"/>
    </source>
</evidence>
<feature type="domain" description="Strictosidine synthase conserved region" evidence="4">
    <location>
        <begin position="107"/>
        <end position="187"/>
    </location>
</feature>
<keyword evidence="3" id="KW-0325">Glycoprotein</keyword>
<sequence>MPAPQVLAVNGTGPEDVLVDEEGRLLTGVDDGRILRLSDEGRRIEVVADTGGRPLGLELFGDGRLLVCDARAGLLVVDPATGSVEPKVTGGSITASRPLNLCNNAAVARDGTVFFTDSTQRFGLENFMADLLEHSGTGRLLRRDVSGEVTELLDGLQFANGVALAADESYVAVAETGSYQIRRVWLDSGRSDVLVDNLPGIPDNLSTGQDGLIWVALVSPRNPVLDRTSRYPVLRRATWALPPAMLAKLEVRTTWVVAVDDTGRIVHDLQTSAPGYHMVTGVRQHNGKLYLGSLREQGIAVIDL</sequence>
<dbReference type="PANTHER" id="PTHR10426">
    <property type="entry name" value="STRICTOSIDINE SYNTHASE-RELATED"/>
    <property type="match status" value="1"/>
</dbReference>
<proteinExistence type="inferred from homology"/>
<dbReference type="SUPFAM" id="SSF63829">
    <property type="entry name" value="Calcium-dependent phosphotriesterase"/>
    <property type="match status" value="1"/>
</dbReference>
<dbReference type="Pfam" id="PF20067">
    <property type="entry name" value="SSL_N"/>
    <property type="match status" value="1"/>
</dbReference>
<comment type="caution">
    <text evidence="5">The sequence shown here is derived from an EMBL/GenBank/DDBJ whole genome shotgun (WGS) entry which is preliminary data.</text>
</comment>
<organism evidence="5 6">
    <name type="scientific">Kutzneria chonburiensis</name>
    <dbReference type="NCBI Taxonomy" id="1483604"/>
    <lineage>
        <taxon>Bacteria</taxon>
        <taxon>Bacillati</taxon>
        <taxon>Actinomycetota</taxon>
        <taxon>Actinomycetes</taxon>
        <taxon>Pseudonocardiales</taxon>
        <taxon>Pseudonocardiaceae</taxon>
        <taxon>Kutzneria</taxon>
    </lineage>
</organism>